<proteinExistence type="predicted"/>
<dbReference type="KEGG" id="gbc:GbCGDNIH3_0051"/>
<dbReference type="Pfam" id="PF04961">
    <property type="entry name" value="FTCD_C"/>
    <property type="match status" value="1"/>
</dbReference>
<organism evidence="2 3">
    <name type="scientific">Granulibacter bethesdensis</name>
    <dbReference type="NCBI Taxonomy" id="364410"/>
    <lineage>
        <taxon>Bacteria</taxon>
        <taxon>Pseudomonadati</taxon>
        <taxon>Pseudomonadota</taxon>
        <taxon>Alphaproteobacteria</taxon>
        <taxon>Acetobacterales</taxon>
        <taxon>Acetobacteraceae</taxon>
        <taxon>Granulibacter</taxon>
    </lineage>
</organism>
<name>A0AAN0VES3_9PROT</name>
<accession>A0AAN0VES3</accession>
<dbReference type="InterPro" id="IPR036178">
    <property type="entry name" value="Formintransfe-cycloase-like_sf"/>
</dbReference>
<dbReference type="InterPro" id="IPR007044">
    <property type="entry name" value="Cyclodeamin/CycHdrlase"/>
</dbReference>
<dbReference type="GO" id="GO:0004477">
    <property type="term" value="F:methenyltetrahydrofolate cyclohydrolase activity"/>
    <property type="evidence" value="ECO:0007669"/>
    <property type="project" value="UniProtKB-EC"/>
</dbReference>
<gene>
    <name evidence="2" type="ORF">GbCGDNIH3_0051</name>
</gene>
<dbReference type="SUPFAM" id="SSF101262">
    <property type="entry name" value="Methenyltetrahydrofolate cyclohydrolase-like"/>
    <property type="match status" value="1"/>
</dbReference>
<dbReference type="EC" id="3.5.4.9" evidence="2"/>
<reference evidence="3" key="1">
    <citation type="submission" date="2012-06" db="EMBL/GenBank/DDBJ databases">
        <title>Genome analysis of multiple Granulibacter bethesdensis isolates demonstrates substantial genome diversity.</title>
        <authorList>
            <person name="Greenberg D.E."/>
            <person name="Porcella S.F."/>
            <person name="Zarember K."/>
            <person name="Zelazny A.M."/>
            <person name="Bruno D."/>
            <person name="Martens C."/>
            <person name="Barbian K.D."/>
            <person name="Jaske E."/>
            <person name="Holland S.M."/>
        </authorList>
    </citation>
    <scope>NUCLEOTIDE SEQUENCE [LARGE SCALE GENOMIC DNA]</scope>
    <source>
        <strain evidence="3">CGDNIH3</strain>
    </source>
</reference>
<feature type="domain" description="Cyclodeaminase/cyclohydrolase" evidence="1">
    <location>
        <begin position="12"/>
        <end position="192"/>
    </location>
</feature>
<dbReference type="AlphaFoldDB" id="A0AAN0VES3"/>
<dbReference type="Gene3D" id="1.20.120.680">
    <property type="entry name" value="Formiminotetrahydrofolate cyclodeaminase monomer, up-and-down helical bundle"/>
    <property type="match status" value="1"/>
</dbReference>
<keyword evidence="2" id="KW-0378">Hydrolase</keyword>
<evidence type="ECO:0000313" key="2">
    <source>
        <dbReference type="EMBL" id="AHJ61789.1"/>
    </source>
</evidence>
<evidence type="ECO:0000313" key="3">
    <source>
        <dbReference type="Proteomes" id="UP000019438"/>
    </source>
</evidence>
<evidence type="ECO:0000259" key="1">
    <source>
        <dbReference type="Pfam" id="PF04961"/>
    </source>
</evidence>
<dbReference type="EMBL" id="CP003181">
    <property type="protein sequence ID" value="AHJ61789.1"/>
    <property type="molecule type" value="Genomic_DNA"/>
</dbReference>
<dbReference type="NCBIfam" id="NF045657">
    <property type="entry name" value="MthfCyhylaseFchA"/>
    <property type="match status" value="1"/>
</dbReference>
<dbReference type="InterPro" id="IPR054893">
    <property type="entry name" value="MthfCyhylase"/>
</dbReference>
<sequence>MMTAGVSFKDESVEAFLEQLASKASTPGGGSAAAVMGAIGAALSSMVCNLTIGKKKYAEVEEELKGVLAQADALRLKLIAAIEEDVQAFDAVMGAYGMPKTTEEEQAARKQAIQKALHLATDAPLDCARLCRDAIDLAEIVSRKGNAAVISDGGVAVLAAHAGLRSSALNVYVNAKAIEDRAFAESRLQELQEILGSAGEKTEATYELVRSQLV</sequence>
<protein>
    <submittedName>
        <fullName evidence="2">Methenyltetrahydrofolate cyclohydrolase</fullName>
        <ecNumber evidence="2">3.5.4.9</ecNumber>
    </submittedName>
</protein>
<dbReference type="KEGG" id="gbh:GbCGDNIH2_0051"/>
<dbReference type="Proteomes" id="UP000019438">
    <property type="component" value="Chromosome"/>
</dbReference>